<evidence type="ECO:0000256" key="1">
    <source>
        <dbReference type="ARBA" id="ARBA00022737"/>
    </source>
</evidence>
<dbReference type="AlphaFoldDB" id="A0A1E3I505"/>
<dbReference type="GO" id="GO:0072546">
    <property type="term" value="C:EMC complex"/>
    <property type="evidence" value="ECO:0007669"/>
    <property type="project" value="UniProtKB-UniRule"/>
</dbReference>
<evidence type="ECO:0000256" key="3">
    <source>
        <dbReference type="RuleBase" id="RU367091"/>
    </source>
</evidence>
<comment type="subunit">
    <text evidence="3">Component of the ER membrane protein complex (EMC).</text>
</comment>
<gene>
    <name evidence="5" type="ORF">L202_01178</name>
</gene>
<evidence type="ECO:0000313" key="5">
    <source>
        <dbReference type="EMBL" id="ODN82931.1"/>
    </source>
</evidence>
<dbReference type="STRING" id="1295533.A0A1E3I505"/>
<reference evidence="5 6" key="1">
    <citation type="submission" date="2016-06" db="EMBL/GenBank/DDBJ databases">
        <title>Evolution of pathogenesis and genome organization in the Tremellales.</title>
        <authorList>
            <person name="Cuomo C."/>
            <person name="Litvintseva A."/>
            <person name="Heitman J."/>
            <person name="Chen Y."/>
            <person name="Sun S."/>
            <person name="Springer D."/>
            <person name="Dromer F."/>
            <person name="Young S."/>
            <person name="Zeng Q."/>
            <person name="Chapman S."/>
            <person name="Gujja S."/>
            <person name="Saif S."/>
            <person name="Birren B."/>
        </authorList>
    </citation>
    <scope>NUCLEOTIDE SEQUENCE [LARGE SCALE GENOMIC DNA]</scope>
    <source>
        <strain evidence="5 6">CBS 6039</strain>
    </source>
</reference>
<comment type="similarity">
    <text evidence="3">Belongs to the EMC2 family.</text>
</comment>
<keyword evidence="3" id="KW-0256">Endoplasmic reticulum</keyword>
<dbReference type="RefSeq" id="XP_018996931.1">
    <property type="nucleotide sequence ID" value="XM_019134504.1"/>
</dbReference>
<dbReference type="Proteomes" id="UP000094065">
    <property type="component" value="Unassembled WGS sequence"/>
</dbReference>
<dbReference type="PANTHER" id="PTHR12760">
    <property type="entry name" value="TETRATRICOPEPTIDE REPEAT PROTEIN"/>
    <property type="match status" value="1"/>
</dbReference>
<dbReference type="InterPro" id="IPR011990">
    <property type="entry name" value="TPR-like_helical_dom_sf"/>
</dbReference>
<dbReference type="InterPro" id="IPR039856">
    <property type="entry name" value="EMC2-like"/>
</dbReference>
<keyword evidence="6" id="KW-1185">Reference proteome</keyword>
<dbReference type="Gene3D" id="1.25.40.10">
    <property type="entry name" value="Tetratricopeptide repeat domain"/>
    <property type="match status" value="1"/>
</dbReference>
<keyword evidence="3" id="KW-0472">Membrane</keyword>
<evidence type="ECO:0000256" key="2">
    <source>
        <dbReference type="ARBA" id="ARBA00022803"/>
    </source>
</evidence>
<keyword evidence="2" id="KW-0802">TPR repeat</keyword>
<evidence type="ECO:0000259" key="4">
    <source>
        <dbReference type="Pfam" id="PF22890"/>
    </source>
</evidence>
<feature type="domain" description="EMC2 TPR-like" evidence="4">
    <location>
        <begin position="80"/>
        <end position="160"/>
    </location>
</feature>
<organism evidence="5 6">
    <name type="scientific">Cryptococcus amylolentus CBS 6039</name>
    <dbReference type="NCBI Taxonomy" id="1295533"/>
    <lineage>
        <taxon>Eukaryota</taxon>
        <taxon>Fungi</taxon>
        <taxon>Dikarya</taxon>
        <taxon>Basidiomycota</taxon>
        <taxon>Agaricomycotina</taxon>
        <taxon>Tremellomycetes</taxon>
        <taxon>Tremellales</taxon>
        <taxon>Cryptococcaceae</taxon>
        <taxon>Cryptococcus</taxon>
    </lineage>
</organism>
<dbReference type="GeneID" id="30152487"/>
<keyword evidence="1" id="KW-0677">Repeat</keyword>
<dbReference type="OrthoDB" id="124397at2759"/>
<protein>
    <recommendedName>
        <fullName evidence="3">ER membrane protein complex subunit 2</fullName>
    </recommendedName>
</protein>
<dbReference type="EMBL" id="AWGJ01000002">
    <property type="protein sequence ID" value="ODN82931.1"/>
    <property type="molecule type" value="Genomic_DNA"/>
</dbReference>
<comment type="caution">
    <text evidence="5">The sequence shown here is derived from an EMBL/GenBank/DDBJ whole genome shotgun (WGS) entry which is preliminary data.</text>
</comment>
<dbReference type="Pfam" id="PF22890">
    <property type="entry name" value="TPR_EMC2"/>
    <property type="match status" value="1"/>
</dbReference>
<proteinExistence type="inferred from homology"/>
<evidence type="ECO:0000313" key="6">
    <source>
        <dbReference type="Proteomes" id="UP000094065"/>
    </source>
</evidence>
<accession>A0A1E3I505</accession>
<sequence length="283" mass="31161">MANTDLEKLAEWRTLGARHSEQTVELATRVLASRTLGDQEWAVREQLAIAALDLGRINLAVTQIDILHKQFGGSPRVRILDGLRFEADGDATRAKAVYEGLLKDDETNVTAHQRLISLAAPSSAAIPLLLSYLDTFYADPMAWSLLAELYCEQGLYPQALSALGHMSIINNWDDGILRRSGEVAYTLGDYQLSLKHFLRAAEMQGGKTSNLNTSRTRTWWGIKLAVMQLLDNPISESSVPLELATSLPQLQALGELATERILAAGGQHLDVRRKVLGEAAFVR</sequence>
<name>A0A1E3I505_9TREE</name>
<comment type="function">
    <text evidence="3">Part of the endoplasmic reticulum membrane protein complex (EMC) that enables the energy-independent insertion into endoplasmic reticulum membranes of newly synthesized membrane proteins.</text>
</comment>
<dbReference type="InterPro" id="IPR055217">
    <property type="entry name" value="TPR_EMC2"/>
</dbReference>
<comment type="subcellular location">
    <subcellularLocation>
        <location evidence="3">Endoplasmic reticulum membrane</location>
        <topology evidence="3">Peripheral membrane protein</topology>
        <orientation evidence="3">Cytoplasmic side</orientation>
    </subcellularLocation>
</comment>
<dbReference type="SUPFAM" id="SSF48452">
    <property type="entry name" value="TPR-like"/>
    <property type="match status" value="1"/>
</dbReference>